<keyword evidence="2" id="KW-1185">Reference proteome</keyword>
<dbReference type="SUPFAM" id="SSF51206">
    <property type="entry name" value="cAMP-binding domain-like"/>
    <property type="match status" value="1"/>
</dbReference>
<name>A0A917DQ11_9BACT</name>
<dbReference type="InterPro" id="IPR014710">
    <property type="entry name" value="RmlC-like_jellyroll"/>
</dbReference>
<evidence type="ECO:0000313" key="1">
    <source>
        <dbReference type="EMBL" id="GGD59103.1"/>
    </source>
</evidence>
<dbReference type="AlphaFoldDB" id="A0A917DQ11"/>
<dbReference type="EMBL" id="BMKK01000004">
    <property type="protein sequence ID" value="GGD59103.1"/>
    <property type="molecule type" value="Genomic_DNA"/>
</dbReference>
<dbReference type="Proteomes" id="UP000609064">
    <property type="component" value="Unassembled WGS sequence"/>
</dbReference>
<protein>
    <recommendedName>
        <fullName evidence="3">Crp/Fnr family transcriptional regulator</fullName>
    </recommendedName>
</protein>
<reference evidence="1" key="2">
    <citation type="submission" date="2020-09" db="EMBL/GenBank/DDBJ databases">
        <authorList>
            <person name="Sun Q."/>
            <person name="Zhou Y."/>
        </authorList>
    </citation>
    <scope>NUCLEOTIDE SEQUENCE</scope>
    <source>
        <strain evidence="1">CGMCC 1.15958</strain>
    </source>
</reference>
<dbReference type="InterPro" id="IPR018490">
    <property type="entry name" value="cNMP-bd_dom_sf"/>
</dbReference>
<reference evidence="1" key="1">
    <citation type="journal article" date="2014" name="Int. J. Syst. Evol. Microbiol.">
        <title>Complete genome sequence of Corynebacterium casei LMG S-19264T (=DSM 44701T), isolated from a smear-ripened cheese.</title>
        <authorList>
            <consortium name="US DOE Joint Genome Institute (JGI-PGF)"/>
            <person name="Walter F."/>
            <person name="Albersmeier A."/>
            <person name="Kalinowski J."/>
            <person name="Ruckert C."/>
        </authorList>
    </citation>
    <scope>NUCLEOTIDE SEQUENCE</scope>
    <source>
        <strain evidence="1">CGMCC 1.15958</strain>
    </source>
</reference>
<dbReference type="Gene3D" id="2.60.120.10">
    <property type="entry name" value="Jelly Rolls"/>
    <property type="match status" value="1"/>
</dbReference>
<accession>A0A917DQ11</accession>
<organism evidence="1 2">
    <name type="scientific">Emticicia aquatilis</name>
    <dbReference type="NCBI Taxonomy" id="1537369"/>
    <lineage>
        <taxon>Bacteria</taxon>
        <taxon>Pseudomonadati</taxon>
        <taxon>Bacteroidota</taxon>
        <taxon>Cytophagia</taxon>
        <taxon>Cytophagales</taxon>
        <taxon>Leadbetterellaceae</taxon>
        <taxon>Emticicia</taxon>
    </lineage>
</organism>
<sequence length="198" mass="22712">MMISDASHKLLFKQTVDGIYSLSDEDFDAFFELFKPFSAKRKEILTYSGTVEKNLFYIIDGLHRMYYSDENGREATILFSYSGNFGGVLDSMMSQRASIFFYEAISPSVFLRASFQQIELLIQTRPAIEILLRKGLISAFSGVLERLVELQCFSSEEKFRQLLKRSPHILQIVPHKYLANYIGIDASNFSKLINSVQI</sequence>
<evidence type="ECO:0000313" key="2">
    <source>
        <dbReference type="Proteomes" id="UP000609064"/>
    </source>
</evidence>
<comment type="caution">
    <text evidence="1">The sequence shown here is derived from an EMBL/GenBank/DDBJ whole genome shotgun (WGS) entry which is preliminary data.</text>
</comment>
<gene>
    <name evidence="1" type="ORF">GCM10011514_23840</name>
</gene>
<evidence type="ECO:0008006" key="3">
    <source>
        <dbReference type="Google" id="ProtNLM"/>
    </source>
</evidence>
<dbReference type="RefSeq" id="WP_308424955.1">
    <property type="nucleotide sequence ID" value="NZ_BMKK01000004.1"/>
</dbReference>
<proteinExistence type="predicted"/>